<name>A0AAQ4DP52_AMBAM</name>
<keyword evidence="1" id="KW-0472">Membrane</keyword>
<keyword evidence="1" id="KW-1133">Transmembrane helix</keyword>
<dbReference type="PROSITE" id="PS51885">
    <property type="entry name" value="NEPRILYSIN"/>
    <property type="match status" value="1"/>
</dbReference>
<keyword evidence="1" id="KW-0812">Transmembrane</keyword>
<organism evidence="3 4">
    <name type="scientific">Amblyomma americanum</name>
    <name type="common">Lone star tick</name>
    <dbReference type="NCBI Taxonomy" id="6943"/>
    <lineage>
        <taxon>Eukaryota</taxon>
        <taxon>Metazoa</taxon>
        <taxon>Ecdysozoa</taxon>
        <taxon>Arthropoda</taxon>
        <taxon>Chelicerata</taxon>
        <taxon>Arachnida</taxon>
        <taxon>Acari</taxon>
        <taxon>Parasitiformes</taxon>
        <taxon>Ixodida</taxon>
        <taxon>Ixodoidea</taxon>
        <taxon>Ixodidae</taxon>
        <taxon>Amblyomminae</taxon>
        <taxon>Amblyomma</taxon>
    </lineage>
</organism>
<dbReference type="InterPro" id="IPR018497">
    <property type="entry name" value="Peptidase_M13_C"/>
</dbReference>
<feature type="domain" description="Peptidase M13 C-terminal" evidence="2">
    <location>
        <begin position="34"/>
        <end position="126"/>
    </location>
</feature>
<accession>A0AAQ4DP52</accession>
<sequence>MIKKWLMLKRGFFQVYKKKSDESINRAESEEDKAAYTQLLQEECQNIDTRLEGFRNISGVQLFFLGNAMTLCGVMSDFGLHWWMLSFDHSAYMYRVNISMQNSGEFAQAFNCPSTSPMYKDQDERCSFW</sequence>
<evidence type="ECO:0000313" key="4">
    <source>
        <dbReference type="Proteomes" id="UP001321473"/>
    </source>
</evidence>
<dbReference type="PANTHER" id="PTHR11733">
    <property type="entry name" value="ZINC METALLOPROTEASE FAMILY M13 NEPRILYSIN-RELATED"/>
    <property type="match status" value="1"/>
</dbReference>
<feature type="transmembrane region" description="Helical" evidence="1">
    <location>
        <begin position="62"/>
        <end position="84"/>
    </location>
</feature>
<dbReference type="InterPro" id="IPR024079">
    <property type="entry name" value="MetalloPept_cat_dom_sf"/>
</dbReference>
<dbReference type="GO" id="GO:0004222">
    <property type="term" value="F:metalloendopeptidase activity"/>
    <property type="evidence" value="ECO:0007669"/>
    <property type="project" value="InterPro"/>
</dbReference>
<evidence type="ECO:0000256" key="1">
    <source>
        <dbReference type="SAM" id="Phobius"/>
    </source>
</evidence>
<dbReference type="GO" id="GO:0016485">
    <property type="term" value="P:protein processing"/>
    <property type="evidence" value="ECO:0007669"/>
    <property type="project" value="TreeGrafter"/>
</dbReference>
<dbReference type="Pfam" id="PF01431">
    <property type="entry name" value="Peptidase_M13"/>
    <property type="match status" value="1"/>
</dbReference>
<dbReference type="AlphaFoldDB" id="A0AAQ4DP52"/>
<gene>
    <name evidence="3" type="ORF">V5799_033150</name>
</gene>
<proteinExistence type="predicted"/>
<reference evidence="3 4" key="1">
    <citation type="journal article" date="2023" name="Arcadia Sci">
        <title>De novo assembly of a long-read Amblyomma americanum tick genome.</title>
        <authorList>
            <person name="Chou S."/>
            <person name="Poskanzer K.E."/>
            <person name="Rollins M."/>
            <person name="Thuy-Boun P.S."/>
        </authorList>
    </citation>
    <scope>NUCLEOTIDE SEQUENCE [LARGE SCALE GENOMIC DNA]</scope>
    <source>
        <strain evidence="3">F_SG_1</strain>
        <tissue evidence="3">Salivary glands</tissue>
    </source>
</reference>
<protein>
    <recommendedName>
        <fullName evidence="2">Peptidase M13 C-terminal domain-containing protein</fullName>
    </recommendedName>
</protein>
<keyword evidence="4" id="KW-1185">Reference proteome</keyword>
<evidence type="ECO:0000259" key="2">
    <source>
        <dbReference type="Pfam" id="PF01431"/>
    </source>
</evidence>
<dbReference type="Gene3D" id="3.40.390.10">
    <property type="entry name" value="Collagenase (Catalytic Domain)"/>
    <property type="match status" value="1"/>
</dbReference>
<dbReference type="SUPFAM" id="SSF55486">
    <property type="entry name" value="Metalloproteases ('zincins'), catalytic domain"/>
    <property type="match status" value="1"/>
</dbReference>
<dbReference type="EMBL" id="JARKHS020028478">
    <property type="protein sequence ID" value="KAK8764242.1"/>
    <property type="molecule type" value="Genomic_DNA"/>
</dbReference>
<comment type="caution">
    <text evidence="3">The sequence shown here is derived from an EMBL/GenBank/DDBJ whole genome shotgun (WGS) entry which is preliminary data.</text>
</comment>
<evidence type="ECO:0000313" key="3">
    <source>
        <dbReference type="EMBL" id="KAK8764242.1"/>
    </source>
</evidence>
<dbReference type="GO" id="GO:0005886">
    <property type="term" value="C:plasma membrane"/>
    <property type="evidence" value="ECO:0007669"/>
    <property type="project" value="TreeGrafter"/>
</dbReference>
<dbReference type="PANTHER" id="PTHR11733:SF240">
    <property type="entry name" value="GH14155P-RELATED"/>
    <property type="match status" value="1"/>
</dbReference>
<dbReference type="Proteomes" id="UP001321473">
    <property type="component" value="Unassembled WGS sequence"/>
</dbReference>
<dbReference type="InterPro" id="IPR000718">
    <property type="entry name" value="Peptidase_M13"/>
</dbReference>